<protein>
    <submittedName>
        <fullName evidence="8">PAS domain-containing protein</fullName>
    </submittedName>
</protein>
<dbReference type="WBParaSite" id="SBAD_0001132501-mRNA-1">
    <property type="protein sequence ID" value="SBAD_0001132501-mRNA-1"/>
    <property type="gene ID" value="SBAD_0001132501"/>
</dbReference>
<dbReference type="InterPro" id="IPR000014">
    <property type="entry name" value="PAS"/>
</dbReference>
<name>A0A183J501_9BILA</name>
<accession>A0A183J501</accession>
<dbReference type="AlphaFoldDB" id="A0A183J501"/>
<feature type="region of interest" description="Disordered" evidence="4">
    <location>
        <begin position="288"/>
        <end position="312"/>
    </location>
</feature>
<dbReference type="InterPro" id="IPR035965">
    <property type="entry name" value="PAS-like_dom_sf"/>
</dbReference>
<evidence type="ECO:0000259" key="5">
    <source>
        <dbReference type="PROSITE" id="PS50112"/>
    </source>
</evidence>
<dbReference type="SUPFAM" id="SSF55785">
    <property type="entry name" value="PYP-like sensor domain (PAS domain)"/>
    <property type="match status" value="1"/>
</dbReference>
<dbReference type="Pfam" id="PF14598">
    <property type="entry name" value="PAS_11"/>
    <property type="match status" value="1"/>
</dbReference>
<reference evidence="8" key="1">
    <citation type="submission" date="2016-06" db="UniProtKB">
        <authorList>
            <consortium name="WormBaseParasite"/>
        </authorList>
    </citation>
    <scope>IDENTIFICATION</scope>
</reference>
<dbReference type="GO" id="GO:0000981">
    <property type="term" value="F:DNA-binding transcription factor activity, RNA polymerase II-specific"/>
    <property type="evidence" value="ECO:0007669"/>
    <property type="project" value="InterPro"/>
</dbReference>
<dbReference type="GO" id="GO:0032922">
    <property type="term" value="P:circadian regulation of gene expression"/>
    <property type="evidence" value="ECO:0007669"/>
    <property type="project" value="InterPro"/>
</dbReference>
<evidence type="ECO:0000256" key="3">
    <source>
        <dbReference type="SAM" id="Coils"/>
    </source>
</evidence>
<gene>
    <name evidence="6" type="ORF">SBAD_LOCUS10949</name>
</gene>
<evidence type="ECO:0000256" key="4">
    <source>
        <dbReference type="SAM" id="MobiDB-lite"/>
    </source>
</evidence>
<dbReference type="Gene3D" id="3.30.450.20">
    <property type="entry name" value="PAS domain"/>
    <property type="match status" value="1"/>
</dbReference>
<evidence type="ECO:0000313" key="6">
    <source>
        <dbReference type="EMBL" id="VDP35907.1"/>
    </source>
</evidence>
<evidence type="ECO:0000256" key="1">
    <source>
        <dbReference type="ARBA" id="ARBA00023108"/>
    </source>
</evidence>
<keyword evidence="2" id="KW-0539">Nucleus</keyword>
<keyword evidence="3" id="KW-0175">Coiled coil</keyword>
<evidence type="ECO:0000313" key="7">
    <source>
        <dbReference type="Proteomes" id="UP000270296"/>
    </source>
</evidence>
<evidence type="ECO:0000256" key="2">
    <source>
        <dbReference type="ARBA" id="ARBA00023242"/>
    </source>
</evidence>
<reference evidence="6 7" key="2">
    <citation type="submission" date="2018-11" db="EMBL/GenBank/DDBJ databases">
        <authorList>
            <consortium name="Pathogen Informatics"/>
        </authorList>
    </citation>
    <scope>NUCLEOTIDE SEQUENCE [LARGE SCALE GENOMIC DNA]</scope>
</reference>
<dbReference type="PANTHER" id="PTHR46055:SF3">
    <property type="entry name" value="CIRCADIAN LOCOMOTER OUTPUT CYCLES PROTEIN KAPUT"/>
    <property type="match status" value="1"/>
</dbReference>
<organism evidence="8">
    <name type="scientific">Soboliphyme baturini</name>
    <dbReference type="NCBI Taxonomy" id="241478"/>
    <lineage>
        <taxon>Eukaryota</taxon>
        <taxon>Metazoa</taxon>
        <taxon>Ecdysozoa</taxon>
        <taxon>Nematoda</taxon>
        <taxon>Enoplea</taxon>
        <taxon>Dorylaimia</taxon>
        <taxon>Dioctophymatida</taxon>
        <taxon>Dioctophymatoidea</taxon>
        <taxon>Soboliphymatidae</taxon>
        <taxon>Soboliphyme</taxon>
    </lineage>
</organism>
<dbReference type="CDD" id="cd00130">
    <property type="entry name" value="PAS"/>
    <property type="match status" value="1"/>
</dbReference>
<feature type="coiled-coil region" evidence="3">
    <location>
        <begin position="212"/>
        <end position="246"/>
    </location>
</feature>
<dbReference type="Proteomes" id="UP000270296">
    <property type="component" value="Unassembled WGS sequence"/>
</dbReference>
<sequence>MHFCCIVSPKVVRDSVPEQVKGNIQFYNKFDAEWKFTCLDSSATDIIGYIPFEILGISGYDFYHPDDLRQIADDQEKLMANGEGLLRPYRFRTKADRWVLLQTNCYISTCGSHVVRSIECVNQVLSDVKDKEEQPRVSRKFISQTSYMNGYVAFSGFVAPEVTATSEPKTSNYPVTHVIHPQPGVSIEHSPLPAVNSRNPIDITNEEERMLCQQLMRRQTNLQHQIALYQEELRNLQNKLMMSIHEGGLDNGASTGVAHSLSSGPSVPFPIVHRPTVGEKTLTSLKSISWSDAPCGPPRSDPGTPLPHYSSI</sequence>
<keyword evidence="7" id="KW-1185">Reference proteome</keyword>
<dbReference type="EMBL" id="UZAM01014826">
    <property type="protein sequence ID" value="VDP35907.1"/>
    <property type="molecule type" value="Genomic_DNA"/>
</dbReference>
<proteinExistence type="predicted"/>
<dbReference type="GO" id="GO:0000978">
    <property type="term" value="F:RNA polymerase II cis-regulatory region sequence-specific DNA binding"/>
    <property type="evidence" value="ECO:0007669"/>
    <property type="project" value="TreeGrafter"/>
</dbReference>
<dbReference type="PROSITE" id="PS50112">
    <property type="entry name" value="PAS"/>
    <property type="match status" value="1"/>
</dbReference>
<dbReference type="InterPro" id="IPR047230">
    <property type="entry name" value="CLOCK-like"/>
</dbReference>
<feature type="domain" description="PAS" evidence="5">
    <location>
        <begin position="31"/>
        <end position="82"/>
    </location>
</feature>
<evidence type="ECO:0000313" key="8">
    <source>
        <dbReference type="WBParaSite" id="SBAD_0001132501-mRNA-1"/>
    </source>
</evidence>
<dbReference type="OrthoDB" id="411251at2759"/>
<dbReference type="GO" id="GO:1990513">
    <property type="term" value="C:CLOCK-BMAL transcription complex"/>
    <property type="evidence" value="ECO:0007669"/>
    <property type="project" value="TreeGrafter"/>
</dbReference>
<dbReference type="PANTHER" id="PTHR46055">
    <property type="entry name" value="CIRCADIAN LOCOMOTER OUTPUT CYCLES PROTEIN KAPUT"/>
    <property type="match status" value="1"/>
</dbReference>
<keyword evidence="1" id="KW-0090">Biological rhythms</keyword>